<reference evidence="2 3" key="1">
    <citation type="submission" date="2019-08" db="EMBL/GenBank/DDBJ databases">
        <authorList>
            <person name="Liang Q."/>
        </authorList>
    </citation>
    <scope>NUCLEOTIDE SEQUENCE [LARGE SCALE GENOMIC DNA]</scope>
    <source>
        <strain evidence="2 3">V1718</strain>
    </source>
</reference>
<proteinExistence type="predicted"/>
<evidence type="ECO:0000256" key="1">
    <source>
        <dbReference type="SAM" id="Phobius"/>
    </source>
</evidence>
<gene>
    <name evidence="2" type="ORF">FRD01_07365</name>
</gene>
<evidence type="ECO:0000313" key="2">
    <source>
        <dbReference type="EMBL" id="QED27062.1"/>
    </source>
</evidence>
<accession>A0A5B8XMI6</accession>
<feature type="transmembrane region" description="Helical" evidence="1">
    <location>
        <begin position="67"/>
        <end position="85"/>
    </location>
</feature>
<dbReference type="Proteomes" id="UP000321595">
    <property type="component" value="Chromosome"/>
</dbReference>
<name>A0A5B8XMI6_9DELT</name>
<dbReference type="EMBL" id="CP042467">
    <property type="protein sequence ID" value="QED27062.1"/>
    <property type="molecule type" value="Genomic_DNA"/>
</dbReference>
<dbReference type="AlphaFoldDB" id="A0A5B8XMI6"/>
<evidence type="ECO:0000313" key="3">
    <source>
        <dbReference type="Proteomes" id="UP000321595"/>
    </source>
</evidence>
<feature type="transmembrane region" description="Helical" evidence="1">
    <location>
        <begin position="12"/>
        <end position="36"/>
    </location>
</feature>
<keyword evidence="1" id="KW-1133">Transmembrane helix</keyword>
<keyword evidence="3" id="KW-1185">Reference proteome</keyword>
<protein>
    <submittedName>
        <fullName evidence="2">Uncharacterized protein</fullName>
    </submittedName>
</protein>
<organism evidence="2 3">
    <name type="scientific">Microvenator marinus</name>
    <dbReference type="NCBI Taxonomy" id="2600177"/>
    <lineage>
        <taxon>Bacteria</taxon>
        <taxon>Deltaproteobacteria</taxon>
        <taxon>Bradymonadales</taxon>
        <taxon>Microvenatoraceae</taxon>
        <taxon>Microvenator</taxon>
    </lineage>
</organism>
<sequence>MEANQTPSMASTLGFAIFISVTGFVLLVIVAVVMWWNMLQLALLYFALVPAATGLAVYLSHGDVRQSAVGFLVALIMGGLTYTWTVPEVRAQSIRLAGGTMNPETLFTALEDPAEVVGFAACDVLMAQHLELMRVRVPDFASTPARALRCFDREVESSDADEILRREVALFWSKQLADVGDTECAYLPAFAKFRERDSTTLAADLLGVMTRSQDASTQECALGEFKSRFPTPLKQLEGLGDPRKLAERDADALFLSLTNASYNAVPDKTTQAVTTTPLMKQWGLSLGCYLVDAGPSPSRYVQRLNSMMRMEGCGEIDVPEASSLWSSACSESLSGTNGLVTQSRLCRAVGNQAIGLSIRGASTVVGSAIEALATSELATGIRSGDHRSKSDIMDQILAEGLGPDAEAGIAMKFGYEFESKRFQMRQALKEVDGKDPEKMNDLERERFMKELAESGEFEGVNLKEALGEEGFEAMMKEVGTDDGEVGSMTVNDLIGR</sequence>
<keyword evidence="1" id="KW-0812">Transmembrane</keyword>
<keyword evidence="1" id="KW-0472">Membrane</keyword>
<dbReference type="KEGG" id="bbae:FRD01_07365"/>
<feature type="transmembrane region" description="Helical" evidence="1">
    <location>
        <begin position="42"/>
        <end position="60"/>
    </location>
</feature>
<dbReference type="RefSeq" id="WP_146958747.1">
    <property type="nucleotide sequence ID" value="NZ_CP042467.1"/>
</dbReference>